<comment type="caution">
    <text evidence="4">The sequence shown here is derived from an EMBL/GenBank/DDBJ whole genome shotgun (WGS) entry which is preliminary data.</text>
</comment>
<dbReference type="PRINTS" id="PR00081">
    <property type="entry name" value="GDHRDH"/>
</dbReference>
<proteinExistence type="inferred from homology"/>
<dbReference type="GeneID" id="27673228"/>
<protein>
    <submittedName>
        <fullName evidence="4">Short-chain dehydrogenase/reductase SDR</fullName>
    </submittedName>
</protein>
<dbReference type="GO" id="GO:0016616">
    <property type="term" value="F:oxidoreductase activity, acting on the CH-OH group of donors, NAD or NADP as acceptor"/>
    <property type="evidence" value="ECO:0007669"/>
    <property type="project" value="TreeGrafter"/>
</dbReference>
<evidence type="ECO:0000313" key="5">
    <source>
        <dbReference type="Proteomes" id="UP000030143"/>
    </source>
</evidence>
<evidence type="ECO:0000256" key="2">
    <source>
        <dbReference type="ARBA" id="ARBA00022857"/>
    </source>
</evidence>
<gene>
    <name evidence="4" type="ORF">PEX2_005320</name>
</gene>
<organism evidence="4 5">
    <name type="scientific">Penicillium expansum</name>
    <name type="common">Blue mold rot fungus</name>
    <dbReference type="NCBI Taxonomy" id="27334"/>
    <lineage>
        <taxon>Eukaryota</taxon>
        <taxon>Fungi</taxon>
        <taxon>Dikarya</taxon>
        <taxon>Ascomycota</taxon>
        <taxon>Pezizomycotina</taxon>
        <taxon>Eurotiomycetes</taxon>
        <taxon>Eurotiomycetidae</taxon>
        <taxon>Eurotiales</taxon>
        <taxon>Aspergillaceae</taxon>
        <taxon>Penicillium</taxon>
    </lineage>
</organism>
<dbReference type="InterPro" id="IPR002347">
    <property type="entry name" value="SDR_fam"/>
</dbReference>
<name>A0A0A2IAK0_PENEN</name>
<dbReference type="RefSeq" id="XP_016597783.1">
    <property type="nucleotide sequence ID" value="XM_016737809.1"/>
</dbReference>
<evidence type="ECO:0000256" key="3">
    <source>
        <dbReference type="SAM" id="Coils"/>
    </source>
</evidence>
<reference evidence="4 5" key="1">
    <citation type="journal article" date="2015" name="Mol. Plant Microbe Interact.">
        <title>Genome, transcriptome, and functional analyses of Penicillium expansum provide new insights into secondary metabolism and pathogenicity.</title>
        <authorList>
            <person name="Ballester A.R."/>
            <person name="Marcet-Houben M."/>
            <person name="Levin E."/>
            <person name="Sela N."/>
            <person name="Selma-Lazaro C."/>
            <person name="Carmona L."/>
            <person name="Wisniewski M."/>
            <person name="Droby S."/>
            <person name="Gonzalez-Candelas L."/>
            <person name="Gabaldon T."/>
        </authorList>
    </citation>
    <scope>NUCLEOTIDE SEQUENCE [LARGE SCALE GENOMIC DNA]</scope>
    <source>
        <strain evidence="4 5">MD-8</strain>
    </source>
</reference>
<dbReference type="STRING" id="27334.A0A0A2IAK0"/>
<dbReference type="Gene3D" id="3.40.50.720">
    <property type="entry name" value="NAD(P)-binding Rossmann-like Domain"/>
    <property type="match status" value="1"/>
</dbReference>
<dbReference type="EMBL" id="JQFZ01000181">
    <property type="protein sequence ID" value="KGO55810.1"/>
    <property type="molecule type" value="Genomic_DNA"/>
</dbReference>
<evidence type="ECO:0000313" key="4">
    <source>
        <dbReference type="EMBL" id="KGO55810.1"/>
    </source>
</evidence>
<accession>A0A0A2IAK0</accession>
<dbReference type="InterPro" id="IPR036291">
    <property type="entry name" value="NAD(P)-bd_dom_sf"/>
</dbReference>
<evidence type="ECO:0000256" key="1">
    <source>
        <dbReference type="ARBA" id="ARBA00006484"/>
    </source>
</evidence>
<keyword evidence="3" id="KW-0175">Coiled coil</keyword>
<dbReference type="GO" id="GO:0048038">
    <property type="term" value="F:quinone binding"/>
    <property type="evidence" value="ECO:0007669"/>
    <property type="project" value="TreeGrafter"/>
</dbReference>
<dbReference type="HOGENOM" id="CLU_010194_2_19_1"/>
<sequence length="159" mass="16934">MPTALVTGASQGIGHAIALRLAEDGFDLAVNDIEAKKEKLEKLKLEIESLGRRSIVVVGDVSLEEEVNHMISSAVGALGNLTVMVANAGIILTKRLMDITPDEWDRVQAVNVRGMFLCYKAAGQQMIKQGGGGKIIGACSISGYRPVLTPSPKFEKSVV</sequence>
<dbReference type="GO" id="GO:0006633">
    <property type="term" value="P:fatty acid biosynthetic process"/>
    <property type="evidence" value="ECO:0007669"/>
    <property type="project" value="TreeGrafter"/>
</dbReference>
<comment type="similarity">
    <text evidence="1">Belongs to the short-chain dehydrogenases/reductases (SDR) family.</text>
</comment>
<dbReference type="OrthoDB" id="498125at2759"/>
<dbReference type="PANTHER" id="PTHR42760">
    <property type="entry name" value="SHORT-CHAIN DEHYDROGENASES/REDUCTASES FAMILY MEMBER"/>
    <property type="match status" value="1"/>
</dbReference>
<keyword evidence="2" id="KW-0521">NADP</keyword>
<keyword evidence="5" id="KW-1185">Reference proteome</keyword>
<dbReference type="Pfam" id="PF00106">
    <property type="entry name" value="adh_short"/>
    <property type="match status" value="1"/>
</dbReference>
<feature type="coiled-coil region" evidence="3">
    <location>
        <begin position="26"/>
        <end position="53"/>
    </location>
</feature>
<dbReference type="SUPFAM" id="SSF51735">
    <property type="entry name" value="NAD(P)-binding Rossmann-fold domains"/>
    <property type="match status" value="1"/>
</dbReference>
<dbReference type="AlphaFoldDB" id="A0A0A2IAK0"/>
<dbReference type="PhylomeDB" id="A0A0A2IAK0"/>
<dbReference type="Proteomes" id="UP000030143">
    <property type="component" value="Unassembled WGS sequence"/>
</dbReference>
<dbReference type="VEuPathDB" id="FungiDB:PEXP_042990"/>
<dbReference type="PANTHER" id="PTHR42760:SF121">
    <property type="entry name" value="3-OXOACYL-(ACYL-CARRIER-PROTEIN) REDUCTASE"/>
    <property type="match status" value="1"/>
</dbReference>